<accession>A0A410WR09</accession>
<dbReference type="EMBL" id="CP026520">
    <property type="protein sequence ID" value="QAV16727.1"/>
    <property type="molecule type" value="Genomic_DNA"/>
</dbReference>
<evidence type="ECO:0000313" key="3">
    <source>
        <dbReference type="EMBL" id="QAV16727.1"/>
    </source>
</evidence>
<keyword evidence="1" id="KW-1133">Transmembrane helix</keyword>
<keyword evidence="1" id="KW-0472">Membrane</keyword>
<proteinExistence type="predicted"/>
<protein>
    <submittedName>
        <fullName evidence="2 3">ABC transporter</fullName>
    </submittedName>
</protein>
<evidence type="ECO:0000313" key="4">
    <source>
        <dbReference type="Proteomes" id="UP000288943"/>
    </source>
</evidence>
<reference evidence="3 4" key="1">
    <citation type="submission" date="2018-01" db="EMBL/GenBank/DDBJ databases">
        <title>The whole genome sequencing and assembly of Paenibacillus chitinolyticus KCCM 41400 strain.</title>
        <authorList>
            <person name="Kim J.-Y."/>
            <person name="Park M.-K."/>
            <person name="Lee Y.-J."/>
            <person name="Yi H."/>
            <person name="Bahn Y.-S."/>
            <person name="Kim J.F."/>
            <person name="Lee D.-W."/>
        </authorList>
    </citation>
    <scope>NUCLEOTIDE SEQUENCE [LARGE SCALE GENOMIC DNA]</scope>
    <source>
        <strain evidence="3 4">KCCM 41400</strain>
    </source>
</reference>
<dbReference type="Proteomes" id="UP001527202">
    <property type="component" value="Unassembled WGS sequence"/>
</dbReference>
<dbReference type="InterPro" id="IPR010288">
    <property type="entry name" value="EcsB_ABC"/>
</dbReference>
<sequence>MNQEAAVHREGTAGAVRQLWKRRFDHYRQETSRYWAYVARSQFFGFLFLIFIVSSYYYAKILQQLPTSFPYIWIVLLVLVPALAAGSVRTLLKNADRVFLLPLEPVMNVFFRSAFRYSLGIQAARSIILMLIAWPLYKHCTGTEGQPLWLMAIFVLLIKTANLLGSWQEGRFSSPGWRLISVGYRWVLSAAVVFALFGTGPLPGGFVLLAGLVVWAVVYKLGPGQRTMGVAWDYLIDNDRKQQYRLYLFFSGFADVPQLPVRVKQRRWLAGITDRYSFRSSSLYLYLFTKTFVRSELLGIVVRITLVAGLAAAAVQSAPVAAAVCLVAMFISLVQLTSLEQSHRYTFWLQTYPVDPRRKVAAVVRIISGAFTLQGIVLTLLMLLSGTGVYAAAPLAGLALGLALCATVMKRKFTASFEAE</sequence>
<name>A0A410WR09_9BACL</name>
<reference evidence="2 5" key="2">
    <citation type="submission" date="2022-05" db="EMBL/GenBank/DDBJ databases">
        <title>Genome Sequencing of Bee-Associated Microbes.</title>
        <authorList>
            <person name="Dunlap C."/>
        </authorList>
    </citation>
    <scope>NUCLEOTIDE SEQUENCE [LARGE SCALE GENOMIC DNA]</scope>
    <source>
        <strain evidence="2 5">NRRL B-23120</strain>
    </source>
</reference>
<feature type="transmembrane region" description="Helical" evidence="1">
    <location>
        <begin position="297"/>
        <end position="315"/>
    </location>
</feature>
<feature type="transmembrane region" description="Helical" evidence="1">
    <location>
        <begin position="71"/>
        <end position="92"/>
    </location>
</feature>
<feature type="transmembrane region" description="Helical" evidence="1">
    <location>
        <begin position="148"/>
        <end position="167"/>
    </location>
</feature>
<dbReference type="PIRSF" id="PIRSF037259">
    <property type="entry name" value="EcsB_ABC"/>
    <property type="match status" value="1"/>
</dbReference>
<dbReference type="OrthoDB" id="2447941at2"/>
<dbReference type="GO" id="GO:0016020">
    <property type="term" value="C:membrane"/>
    <property type="evidence" value="ECO:0007669"/>
    <property type="project" value="InterPro"/>
</dbReference>
<evidence type="ECO:0000313" key="5">
    <source>
        <dbReference type="Proteomes" id="UP001527202"/>
    </source>
</evidence>
<evidence type="ECO:0000313" key="2">
    <source>
        <dbReference type="EMBL" id="MCY9599587.1"/>
    </source>
</evidence>
<feature type="transmembrane region" description="Helical" evidence="1">
    <location>
        <begin position="113"/>
        <end position="136"/>
    </location>
</feature>
<evidence type="ECO:0000256" key="1">
    <source>
        <dbReference type="SAM" id="Phobius"/>
    </source>
</evidence>
<organism evidence="3 4">
    <name type="scientific">Paenibacillus chitinolyticus</name>
    <dbReference type="NCBI Taxonomy" id="79263"/>
    <lineage>
        <taxon>Bacteria</taxon>
        <taxon>Bacillati</taxon>
        <taxon>Bacillota</taxon>
        <taxon>Bacilli</taxon>
        <taxon>Bacillales</taxon>
        <taxon>Paenibacillaceae</taxon>
        <taxon>Paenibacillus</taxon>
    </lineage>
</organism>
<dbReference type="AlphaFoldDB" id="A0A410WR09"/>
<feature type="transmembrane region" description="Helical" evidence="1">
    <location>
        <begin position="389"/>
        <end position="409"/>
    </location>
</feature>
<keyword evidence="5" id="KW-1185">Reference proteome</keyword>
<dbReference type="RefSeq" id="WP_042235322.1">
    <property type="nucleotide sequence ID" value="NZ_CP026520.1"/>
</dbReference>
<keyword evidence="1" id="KW-0812">Transmembrane</keyword>
<dbReference type="KEGG" id="pchi:PC41400_03060"/>
<feature type="transmembrane region" description="Helical" evidence="1">
    <location>
        <begin position="179"/>
        <end position="198"/>
    </location>
</feature>
<dbReference type="Proteomes" id="UP000288943">
    <property type="component" value="Chromosome"/>
</dbReference>
<dbReference type="GeneID" id="95373795"/>
<dbReference type="EMBL" id="JAMDMJ010000050">
    <property type="protein sequence ID" value="MCY9599587.1"/>
    <property type="molecule type" value="Genomic_DNA"/>
</dbReference>
<gene>
    <name evidence="2" type="ORF">M5X16_27975</name>
    <name evidence="3" type="ORF">PC41400_03060</name>
</gene>
<dbReference type="Pfam" id="PF05975">
    <property type="entry name" value="EcsB"/>
    <property type="match status" value="1"/>
</dbReference>
<feature type="transmembrane region" description="Helical" evidence="1">
    <location>
        <begin position="321"/>
        <end position="339"/>
    </location>
</feature>
<feature type="transmembrane region" description="Helical" evidence="1">
    <location>
        <begin position="360"/>
        <end position="383"/>
    </location>
</feature>
<feature type="transmembrane region" description="Helical" evidence="1">
    <location>
        <begin position="204"/>
        <end position="222"/>
    </location>
</feature>
<feature type="transmembrane region" description="Helical" evidence="1">
    <location>
        <begin position="37"/>
        <end position="59"/>
    </location>
</feature>